<dbReference type="InterPro" id="IPR007599">
    <property type="entry name" value="DER1"/>
</dbReference>
<dbReference type="PANTHER" id="PTHR11009">
    <property type="entry name" value="DER1-LIKE PROTEIN, DERLIN"/>
    <property type="match status" value="1"/>
</dbReference>
<feature type="transmembrane region" description="Helical" evidence="7">
    <location>
        <begin position="154"/>
        <end position="179"/>
    </location>
</feature>
<gene>
    <name evidence="9" type="ORF">PNAL_LOCUS665</name>
</gene>
<evidence type="ECO:0000256" key="3">
    <source>
        <dbReference type="ARBA" id="ARBA00022692"/>
    </source>
</evidence>
<evidence type="ECO:0000256" key="8">
    <source>
        <dbReference type="SAM" id="MobiDB-lite"/>
    </source>
</evidence>
<sequence>MDVFWAAPPVTRTLTALTLVQSALMYGGLLSFYWAPFLPNLIFSWRPQIYRLVTPFLLTGPKLGFLFDLYIMYHYGSAAEKSMAPGEFLIYLLFVAFSIMLNRFLKARESTPASVQHHHNSQNTGVVQVWAWWDFLRAHWCDFISRRYRRCPTFLYTSSILFQYHLHPILLAVLVVQYISSKFANFPKLTAGGYLGAAILLSPLTMAFVYTFSQTNRGTKTRFWFIDIPVVFLPYAMLLVTMVSNGWDAALVESMGILAAHTYDFLTRIYPTFGGGRNFIAVPGFVERYFTKHDPNSGYRGYGTASRAPRPAGQPSSASASGSTWGSWTSSGSWNGRGAGRRLG</sequence>
<feature type="transmembrane region" description="Helical" evidence="7">
    <location>
        <begin position="191"/>
        <end position="212"/>
    </location>
</feature>
<accession>A0A9W4MLQ0</accession>
<feature type="region of interest" description="Disordered" evidence="8">
    <location>
        <begin position="301"/>
        <end position="344"/>
    </location>
</feature>
<dbReference type="AlphaFoldDB" id="A0A9W4MLQ0"/>
<comment type="caution">
    <text evidence="9">The sequence shown here is derived from an EMBL/GenBank/DDBJ whole genome shotgun (WGS) entry which is preliminary data.</text>
</comment>
<evidence type="ECO:0000256" key="2">
    <source>
        <dbReference type="ARBA" id="ARBA00008917"/>
    </source>
</evidence>
<protein>
    <recommendedName>
        <fullName evidence="7">Derlin</fullName>
    </recommendedName>
</protein>
<dbReference type="GO" id="GO:0005789">
    <property type="term" value="C:endoplasmic reticulum membrane"/>
    <property type="evidence" value="ECO:0007669"/>
    <property type="project" value="UniProtKB-SubCell"/>
</dbReference>
<feature type="transmembrane region" description="Helical" evidence="7">
    <location>
        <begin position="88"/>
        <end position="105"/>
    </location>
</feature>
<comment type="caution">
    <text evidence="7">Lacks conserved residue(s) required for the propagation of feature annotation.</text>
</comment>
<comment type="similarity">
    <text evidence="2 7">Belongs to the derlin family.</text>
</comment>
<dbReference type="Pfam" id="PF04511">
    <property type="entry name" value="DER1"/>
    <property type="match status" value="2"/>
</dbReference>
<evidence type="ECO:0000256" key="7">
    <source>
        <dbReference type="RuleBase" id="RU363059"/>
    </source>
</evidence>
<feature type="transmembrane region" description="Helical" evidence="7">
    <location>
        <begin position="224"/>
        <end position="247"/>
    </location>
</feature>
<evidence type="ECO:0000313" key="10">
    <source>
        <dbReference type="Proteomes" id="UP001153461"/>
    </source>
</evidence>
<keyword evidence="4 7" id="KW-0256">Endoplasmic reticulum</keyword>
<keyword evidence="3 7" id="KW-0812">Transmembrane</keyword>
<proteinExistence type="inferred from homology"/>
<feature type="compositionally biased region" description="Low complexity" evidence="8">
    <location>
        <begin position="305"/>
        <end position="336"/>
    </location>
</feature>
<evidence type="ECO:0000313" key="9">
    <source>
        <dbReference type="EMBL" id="CAG7957200.1"/>
    </source>
</evidence>
<organism evidence="9 10">
    <name type="scientific">Penicillium nalgiovense</name>
    <dbReference type="NCBI Taxonomy" id="60175"/>
    <lineage>
        <taxon>Eukaryota</taxon>
        <taxon>Fungi</taxon>
        <taxon>Dikarya</taxon>
        <taxon>Ascomycota</taxon>
        <taxon>Pezizomycotina</taxon>
        <taxon>Eurotiomycetes</taxon>
        <taxon>Eurotiomycetidae</taxon>
        <taxon>Eurotiales</taxon>
        <taxon>Aspergillaceae</taxon>
        <taxon>Penicillium</taxon>
    </lineage>
</organism>
<dbReference type="GO" id="GO:0006950">
    <property type="term" value="P:response to stress"/>
    <property type="evidence" value="ECO:0007669"/>
    <property type="project" value="UniProtKB-ARBA"/>
</dbReference>
<feature type="transmembrane region" description="Helical" evidence="7">
    <location>
        <begin position="55"/>
        <end position="76"/>
    </location>
</feature>
<evidence type="ECO:0000256" key="5">
    <source>
        <dbReference type="ARBA" id="ARBA00022989"/>
    </source>
</evidence>
<name>A0A9W4MLQ0_PENNA</name>
<comment type="function">
    <text evidence="7">May be involved in the degradation of misfolded endoplasmic reticulum (ER) luminal proteins.</text>
</comment>
<comment type="subcellular location">
    <subcellularLocation>
        <location evidence="1 7">Endoplasmic reticulum membrane</location>
        <topology evidence="1 7">Multi-pass membrane protein</topology>
    </subcellularLocation>
</comment>
<keyword evidence="5 7" id="KW-1133">Transmembrane helix</keyword>
<feature type="transmembrane region" description="Helical" evidence="7">
    <location>
        <begin position="23"/>
        <end position="43"/>
    </location>
</feature>
<evidence type="ECO:0000256" key="6">
    <source>
        <dbReference type="ARBA" id="ARBA00023136"/>
    </source>
</evidence>
<dbReference type="OrthoDB" id="19102at2759"/>
<dbReference type="Proteomes" id="UP001153461">
    <property type="component" value="Unassembled WGS sequence"/>
</dbReference>
<evidence type="ECO:0000256" key="1">
    <source>
        <dbReference type="ARBA" id="ARBA00004477"/>
    </source>
</evidence>
<evidence type="ECO:0000256" key="4">
    <source>
        <dbReference type="ARBA" id="ARBA00022824"/>
    </source>
</evidence>
<keyword evidence="6 7" id="KW-0472">Membrane</keyword>
<reference evidence="9" key="1">
    <citation type="submission" date="2021-07" db="EMBL/GenBank/DDBJ databases">
        <authorList>
            <person name="Branca A.L. A."/>
        </authorList>
    </citation>
    <scope>NUCLEOTIDE SEQUENCE</scope>
</reference>
<dbReference type="EMBL" id="CAJVNV010000017">
    <property type="protein sequence ID" value="CAG7957200.1"/>
    <property type="molecule type" value="Genomic_DNA"/>
</dbReference>